<protein>
    <recommendedName>
        <fullName evidence="2">Curli production assembly/transport component CsgE</fullName>
    </recommendedName>
</protein>
<evidence type="ECO:0000313" key="6">
    <source>
        <dbReference type="Proteomes" id="UP000292423"/>
    </source>
</evidence>
<comment type="caution">
    <text evidence="5">The sequence shown here is derived from an EMBL/GenBank/DDBJ whole genome shotgun (WGS) entry which is preliminary data.</text>
</comment>
<organism evidence="5 6">
    <name type="scientific">Fluviicoccus keumensis</name>
    <dbReference type="NCBI Taxonomy" id="1435465"/>
    <lineage>
        <taxon>Bacteria</taxon>
        <taxon>Pseudomonadati</taxon>
        <taxon>Pseudomonadota</taxon>
        <taxon>Gammaproteobacteria</taxon>
        <taxon>Moraxellales</taxon>
        <taxon>Moraxellaceae</taxon>
        <taxon>Fluviicoccus</taxon>
    </lineage>
</organism>
<evidence type="ECO:0000313" key="5">
    <source>
        <dbReference type="EMBL" id="RZU46954.1"/>
    </source>
</evidence>
<evidence type="ECO:0000256" key="4">
    <source>
        <dbReference type="SAM" id="SignalP"/>
    </source>
</evidence>
<proteinExistence type="predicted"/>
<dbReference type="InterPro" id="IPR018900">
    <property type="entry name" value="Curli_CsgE"/>
</dbReference>
<name>A0A4Q7ZA45_9GAMM</name>
<dbReference type="AlphaFoldDB" id="A0A4Q7ZA45"/>
<accession>A0A4Q7ZA45</accession>
<dbReference type="Proteomes" id="UP000292423">
    <property type="component" value="Unassembled WGS sequence"/>
</dbReference>
<evidence type="ECO:0000256" key="1">
    <source>
        <dbReference type="ARBA" id="ARBA00003989"/>
    </source>
</evidence>
<evidence type="ECO:0000256" key="2">
    <source>
        <dbReference type="ARBA" id="ARBA00014024"/>
    </source>
</evidence>
<sequence>MRRIRWLALLPVLLAGQAGAGDDLGLGGLLLNETRTFAGQAFYNAFTETWRALDPAGQYSLVISERPSARTGSQITVRYGTEEVYRQFIHFSAERAARAGRAAPGPVFDHIASGEVDELFVNPDLAPDEIRLK</sequence>
<dbReference type="RefSeq" id="WP_165391358.1">
    <property type="nucleotide sequence ID" value="NZ_SHKX01000011.1"/>
</dbReference>
<comment type="function">
    <text evidence="1">May be involved in the biogenesis of curli organelles.</text>
</comment>
<gene>
    <name evidence="5" type="ORF">EV700_1340</name>
</gene>
<dbReference type="EMBL" id="SHKX01000011">
    <property type="protein sequence ID" value="RZU46954.1"/>
    <property type="molecule type" value="Genomic_DNA"/>
</dbReference>
<keyword evidence="3 4" id="KW-0732">Signal</keyword>
<feature type="signal peptide" evidence="4">
    <location>
        <begin position="1"/>
        <end position="20"/>
    </location>
</feature>
<reference evidence="5 6" key="1">
    <citation type="submission" date="2019-02" db="EMBL/GenBank/DDBJ databases">
        <title>Genomic Encyclopedia of Type Strains, Phase IV (KMG-IV): sequencing the most valuable type-strain genomes for metagenomic binning, comparative biology and taxonomic classification.</title>
        <authorList>
            <person name="Goeker M."/>
        </authorList>
    </citation>
    <scope>NUCLEOTIDE SEQUENCE [LARGE SCALE GENOMIC DNA]</scope>
    <source>
        <strain evidence="5 6">DSM 105135</strain>
    </source>
</reference>
<evidence type="ECO:0000256" key="3">
    <source>
        <dbReference type="ARBA" id="ARBA00022729"/>
    </source>
</evidence>
<dbReference type="Pfam" id="PF10627">
    <property type="entry name" value="CsgE"/>
    <property type="match status" value="1"/>
</dbReference>
<feature type="chain" id="PRO_5020849590" description="Curli production assembly/transport component CsgE" evidence="4">
    <location>
        <begin position="21"/>
        <end position="133"/>
    </location>
</feature>
<keyword evidence="6" id="KW-1185">Reference proteome</keyword>